<accession>A0A0F9V0D3</accession>
<gene>
    <name evidence="1" type="ORF">LCGC14_0543870</name>
</gene>
<evidence type="ECO:0000313" key="1">
    <source>
        <dbReference type="EMBL" id="KKN59288.1"/>
    </source>
</evidence>
<comment type="caution">
    <text evidence="1">The sequence shown here is derived from an EMBL/GenBank/DDBJ whole genome shotgun (WGS) entry which is preliminary data.</text>
</comment>
<sequence>MIDTSSIVRNKEGRLVGRILDRVFVKELYGNRHMLRRPIAWAIDCDIFDRVIVPNCNSIHIIDKDTGHKYICSVKTFQEKRGKLNRKYGSQYYLELVHWVVQ</sequence>
<name>A0A0F9V0D3_9ZZZZ</name>
<organism evidence="1">
    <name type="scientific">marine sediment metagenome</name>
    <dbReference type="NCBI Taxonomy" id="412755"/>
    <lineage>
        <taxon>unclassified sequences</taxon>
        <taxon>metagenomes</taxon>
        <taxon>ecological metagenomes</taxon>
    </lineage>
</organism>
<protein>
    <submittedName>
        <fullName evidence="1">Uncharacterized protein</fullName>
    </submittedName>
</protein>
<reference evidence="1" key="1">
    <citation type="journal article" date="2015" name="Nature">
        <title>Complex archaea that bridge the gap between prokaryotes and eukaryotes.</title>
        <authorList>
            <person name="Spang A."/>
            <person name="Saw J.H."/>
            <person name="Jorgensen S.L."/>
            <person name="Zaremba-Niedzwiedzka K."/>
            <person name="Martijn J."/>
            <person name="Lind A.E."/>
            <person name="van Eijk R."/>
            <person name="Schleper C."/>
            <person name="Guy L."/>
            <person name="Ettema T.J."/>
        </authorList>
    </citation>
    <scope>NUCLEOTIDE SEQUENCE</scope>
</reference>
<dbReference type="AlphaFoldDB" id="A0A0F9V0D3"/>
<dbReference type="EMBL" id="LAZR01000732">
    <property type="protein sequence ID" value="KKN59288.1"/>
    <property type="molecule type" value="Genomic_DNA"/>
</dbReference>
<proteinExistence type="predicted"/>